<protein>
    <recommendedName>
        <fullName evidence="5">DUF1674 domain-containing protein</fullName>
    </recommendedName>
</protein>
<name>A0ABQ1S179_9SPHN</name>
<dbReference type="Pfam" id="PF07896">
    <property type="entry name" value="DUF1674"/>
    <property type="match status" value="1"/>
</dbReference>
<gene>
    <name evidence="3" type="ORF">GCM10011515_02320</name>
</gene>
<keyword evidence="4" id="KW-1185">Reference proteome</keyword>
<evidence type="ECO:0000256" key="1">
    <source>
        <dbReference type="ARBA" id="ARBA00005701"/>
    </source>
</evidence>
<feature type="region of interest" description="Disordered" evidence="2">
    <location>
        <begin position="33"/>
        <end position="69"/>
    </location>
</feature>
<evidence type="ECO:0000313" key="3">
    <source>
        <dbReference type="EMBL" id="GGD86270.1"/>
    </source>
</evidence>
<comment type="caution">
    <text evidence="3">The sequence shown here is derived from an EMBL/GenBank/DDBJ whole genome shotgun (WGS) entry which is preliminary data.</text>
</comment>
<dbReference type="Proteomes" id="UP000619041">
    <property type="component" value="Unassembled WGS sequence"/>
</dbReference>
<accession>A0ABQ1S179</accession>
<evidence type="ECO:0000256" key="2">
    <source>
        <dbReference type="SAM" id="MobiDB-lite"/>
    </source>
</evidence>
<dbReference type="InterPro" id="IPR012875">
    <property type="entry name" value="SDHF4"/>
</dbReference>
<comment type="similarity">
    <text evidence="1">Belongs to the SDHAF4 family.</text>
</comment>
<proteinExistence type="inferred from homology"/>
<organism evidence="3 4">
    <name type="scientific">Tsuneonella deserti</name>
    <dbReference type="NCBI Taxonomy" id="2035528"/>
    <lineage>
        <taxon>Bacteria</taxon>
        <taxon>Pseudomonadati</taxon>
        <taxon>Pseudomonadota</taxon>
        <taxon>Alphaproteobacteria</taxon>
        <taxon>Sphingomonadales</taxon>
        <taxon>Erythrobacteraceae</taxon>
        <taxon>Tsuneonella</taxon>
    </lineage>
</organism>
<reference evidence="4" key="1">
    <citation type="journal article" date="2019" name="Int. J. Syst. Evol. Microbiol.">
        <title>The Global Catalogue of Microorganisms (GCM) 10K type strain sequencing project: providing services to taxonomists for standard genome sequencing and annotation.</title>
        <authorList>
            <consortium name="The Broad Institute Genomics Platform"/>
            <consortium name="The Broad Institute Genome Sequencing Center for Infectious Disease"/>
            <person name="Wu L."/>
            <person name="Ma J."/>
        </authorList>
    </citation>
    <scope>NUCLEOTIDE SEQUENCE [LARGE SCALE GENOMIC DNA]</scope>
    <source>
        <strain evidence="4">CGMCC 1.15959</strain>
    </source>
</reference>
<evidence type="ECO:0008006" key="5">
    <source>
        <dbReference type="Google" id="ProtNLM"/>
    </source>
</evidence>
<dbReference type="EMBL" id="BMKL01000001">
    <property type="protein sequence ID" value="GGD86270.1"/>
    <property type="molecule type" value="Genomic_DNA"/>
</dbReference>
<sequence length="85" mass="9432">MRSAAVRAANPWIFAIAMPLKPIASRRQRAHLGGMERATKRPREFVKPAHWTSAPPPKPSEGAVNEPLSPTRYGDWVKDGIAIDF</sequence>
<evidence type="ECO:0000313" key="4">
    <source>
        <dbReference type="Proteomes" id="UP000619041"/>
    </source>
</evidence>
<feature type="compositionally biased region" description="Basic and acidic residues" evidence="2">
    <location>
        <begin position="37"/>
        <end position="47"/>
    </location>
</feature>